<feature type="compositionally biased region" description="Basic and acidic residues" evidence="1">
    <location>
        <begin position="1"/>
        <end position="10"/>
    </location>
</feature>
<dbReference type="AlphaFoldDB" id="A0A7R8ZXU9"/>
<proteinExistence type="predicted"/>
<dbReference type="EMBL" id="OB674681">
    <property type="protein sequence ID" value="CAD7235793.1"/>
    <property type="molecule type" value="Genomic_DNA"/>
</dbReference>
<name>A0A7R8ZXU9_9CRUS</name>
<feature type="compositionally biased region" description="Low complexity" evidence="1">
    <location>
        <begin position="29"/>
        <end position="38"/>
    </location>
</feature>
<protein>
    <submittedName>
        <fullName evidence="2">Uncharacterized protein</fullName>
    </submittedName>
</protein>
<gene>
    <name evidence="2" type="ORF">CTOB1V02_LOCUS13608</name>
</gene>
<evidence type="ECO:0000256" key="1">
    <source>
        <dbReference type="SAM" id="MobiDB-lite"/>
    </source>
</evidence>
<accession>A0A7R8ZXU9</accession>
<reference evidence="2" key="1">
    <citation type="submission" date="2020-11" db="EMBL/GenBank/DDBJ databases">
        <authorList>
            <person name="Tran Van P."/>
        </authorList>
    </citation>
    <scope>NUCLEOTIDE SEQUENCE</scope>
</reference>
<organism evidence="2">
    <name type="scientific">Cyprideis torosa</name>
    <dbReference type="NCBI Taxonomy" id="163714"/>
    <lineage>
        <taxon>Eukaryota</taxon>
        <taxon>Metazoa</taxon>
        <taxon>Ecdysozoa</taxon>
        <taxon>Arthropoda</taxon>
        <taxon>Crustacea</taxon>
        <taxon>Oligostraca</taxon>
        <taxon>Ostracoda</taxon>
        <taxon>Podocopa</taxon>
        <taxon>Podocopida</taxon>
        <taxon>Cytherocopina</taxon>
        <taxon>Cytheroidea</taxon>
        <taxon>Cytherideidae</taxon>
        <taxon>Cyprideis</taxon>
    </lineage>
</organism>
<sequence length="116" mass="12891">MALMRQDYKPSTEQTRTSLMEIPEELSKSRNSSLSPPSTGFLSVTDTDNAAVDGSTLDMASDQPVSQSQQDKCYKSFQPFLEDDMDICGSSHRVTDLPIQVENHTSGTMRFHLRSA</sequence>
<evidence type="ECO:0000313" key="2">
    <source>
        <dbReference type="EMBL" id="CAD7235793.1"/>
    </source>
</evidence>
<feature type="region of interest" description="Disordered" evidence="1">
    <location>
        <begin position="1"/>
        <end position="46"/>
    </location>
</feature>